<keyword evidence="1" id="KW-0472">Membrane</keyword>
<organism evidence="2 3">
    <name type="scientific">Nitrosomonas communis</name>
    <dbReference type="NCBI Taxonomy" id="44574"/>
    <lineage>
        <taxon>Bacteria</taxon>
        <taxon>Pseudomonadati</taxon>
        <taxon>Pseudomonadota</taxon>
        <taxon>Betaproteobacteria</taxon>
        <taxon>Nitrosomonadales</taxon>
        <taxon>Nitrosomonadaceae</taxon>
        <taxon>Nitrosomonas</taxon>
    </lineage>
</organism>
<dbReference type="AlphaFoldDB" id="A0A1I4VS85"/>
<accession>A0A1I4VS85</accession>
<gene>
    <name evidence="2" type="ORF">SAMN05421863_108915</name>
</gene>
<keyword evidence="3" id="KW-1185">Reference proteome</keyword>
<reference evidence="3" key="1">
    <citation type="submission" date="2016-10" db="EMBL/GenBank/DDBJ databases">
        <authorList>
            <person name="Varghese N."/>
            <person name="Submissions S."/>
        </authorList>
    </citation>
    <scope>NUCLEOTIDE SEQUENCE [LARGE SCALE GENOMIC DNA]</scope>
    <source>
        <strain evidence="3">Nm44</strain>
    </source>
</reference>
<dbReference type="EMBL" id="FOUB01000089">
    <property type="protein sequence ID" value="SFN04030.1"/>
    <property type="molecule type" value="Genomic_DNA"/>
</dbReference>
<protein>
    <submittedName>
        <fullName evidence="2">Transposase, IS5 family</fullName>
    </submittedName>
</protein>
<keyword evidence="1" id="KW-1133">Transmembrane helix</keyword>
<sequence>MWKYRVAKQSNKQYVTEATVAKVKSWNPNHLAWKGTQEGCRNQKDKKGKQCKRRAAIEALIGHLKSDFRWSRNYLKGVMGDHVNLLMAVCAWNLNQWLLAIFWLLFPWLLERNNHLISR</sequence>
<evidence type="ECO:0000313" key="2">
    <source>
        <dbReference type="EMBL" id="SFN04030.1"/>
    </source>
</evidence>
<evidence type="ECO:0000256" key="1">
    <source>
        <dbReference type="SAM" id="Phobius"/>
    </source>
</evidence>
<evidence type="ECO:0000313" key="3">
    <source>
        <dbReference type="Proteomes" id="UP000183287"/>
    </source>
</evidence>
<name>A0A1I4VS85_9PROT</name>
<keyword evidence="1" id="KW-0812">Transmembrane</keyword>
<feature type="transmembrane region" description="Helical" evidence="1">
    <location>
        <begin position="85"/>
        <end position="106"/>
    </location>
</feature>
<proteinExistence type="predicted"/>
<dbReference type="Proteomes" id="UP000183287">
    <property type="component" value="Unassembled WGS sequence"/>
</dbReference>